<name>A0ABN1UY22_9ACTN</name>
<gene>
    <name evidence="2" type="ORF">GCM10009654_39940</name>
</gene>
<organism evidence="2 3">
    <name type="scientific">Streptomyces hebeiensis</name>
    <dbReference type="NCBI Taxonomy" id="229486"/>
    <lineage>
        <taxon>Bacteria</taxon>
        <taxon>Bacillati</taxon>
        <taxon>Actinomycetota</taxon>
        <taxon>Actinomycetes</taxon>
        <taxon>Kitasatosporales</taxon>
        <taxon>Streptomycetaceae</taxon>
        <taxon>Streptomyces</taxon>
    </lineage>
</organism>
<reference evidence="2 3" key="1">
    <citation type="journal article" date="2019" name="Int. J. Syst. Evol. Microbiol.">
        <title>The Global Catalogue of Microorganisms (GCM) 10K type strain sequencing project: providing services to taxonomists for standard genome sequencing and annotation.</title>
        <authorList>
            <consortium name="The Broad Institute Genomics Platform"/>
            <consortium name="The Broad Institute Genome Sequencing Center for Infectious Disease"/>
            <person name="Wu L."/>
            <person name="Ma J."/>
        </authorList>
    </citation>
    <scope>NUCLEOTIDE SEQUENCE [LARGE SCALE GENOMIC DNA]</scope>
    <source>
        <strain evidence="2 3">JCM 12696</strain>
    </source>
</reference>
<dbReference type="InterPro" id="IPR048666">
    <property type="entry name" value="RedAm-like_C"/>
</dbReference>
<protein>
    <recommendedName>
        <fullName evidence="1">NADPH-dependent reductive aminase-like C-terminal domain-containing protein</fullName>
    </recommendedName>
</protein>
<dbReference type="EMBL" id="BAAAKV010000035">
    <property type="protein sequence ID" value="GAA1178689.1"/>
    <property type="molecule type" value="Genomic_DNA"/>
</dbReference>
<evidence type="ECO:0000313" key="3">
    <source>
        <dbReference type="Proteomes" id="UP001501371"/>
    </source>
</evidence>
<comment type="caution">
    <text evidence="2">The sequence shown here is derived from an EMBL/GenBank/DDBJ whole genome shotgun (WGS) entry which is preliminary data.</text>
</comment>
<dbReference type="Proteomes" id="UP001501371">
    <property type="component" value="Unassembled WGS sequence"/>
</dbReference>
<feature type="domain" description="NADPH-dependent reductive aminase-like C-terminal" evidence="1">
    <location>
        <begin position="16"/>
        <end position="100"/>
    </location>
</feature>
<proteinExistence type="predicted"/>
<evidence type="ECO:0000313" key="2">
    <source>
        <dbReference type="EMBL" id="GAA1178689.1"/>
    </source>
</evidence>
<dbReference type="Gene3D" id="1.10.1040.10">
    <property type="entry name" value="N-(1-d-carboxylethyl)-l-norvaline Dehydrogenase, domain 2"/>
    <property type="match status" value="1"/>
</dbReference>
<dbReference type="Pfam" id="PF21761">
    <property type="entry name" value="RedAm-like_C"/>
    <property type="match status" value="1"/>
</dbReference>
<evidence type="ECO:0000259" key="1">
    <source>
        <dbReference type="Pfam" id="PF21761"/>
    </source>
</evidence>
<sequence>MEVAGAGRLSLASAVAFPATARTAAAARPALLAGQLESGDCTKGVVSNLAMQVAGAPTFLGTAEEQGVSAELLAPYFRLMARRLADGRPDEGSTGVVDLLIR</sequence>
<accession>A0ABN1UY22</accession>
<keyword evidence="3" id="KW-1185">Reference proteome</keyword>
<dbReference type="InterPro" id="IPR013328">
    <property type="entry name" value="6PGD_dom2"/>
</dbReference>